<dbReference type="GO" id="GO:0007399">
    <property type="term" value="P:nervous system development"/>
    <property type="evidence" value="ECO:0007669"/>
    <property type="project" value="UniProtKB-ARBA"/>
</dbReference>
<dbReference type="Pfam" id="PF07679">
    <property type="entry name" value="I-set"/>
    <property type="match status" value="4"/>
</dbReference>
<keyword evidence="19" id="KW-0393">Immunoglobulin domain</keyword>
<evidence type="ECO:0000256" key="13">
    <source>
        <dbReference type="ARBA" id="ARBA00022989"/>
    </source>
</evidence>
<keyword evidence="10" id="KW-0732">Signal</keyword>
<dbReference type="InterPro" id="IPR003599">
    <property type="entry name" value="Ig_sub"/>
</dbReference>
<dbReference type="SMART" id="SM00409">
    <property type="entry name" value="IG"/>
    <property type="match status" value="4"/>
</dbReference>
<feature type="binding site" description="axial binding residue" evidence="26">
    <location>
        <position position="1149"/>
    </location>
    <ligand>
        <name>heme b</name>
        <dbReference type="ChEBI" id="CHEBI:60344"/>
    </ligand>
    <ligandPart>
        <name>Fe</name>
        <dbReference type="ChEBI" id="CHEBI:18248"/>
    </ligandPart>
</feature>
<dbReference type="Gene3D" id="6.20.200.20">
    <property type="match status" value="1"/>
</dbReference>
<dbReference type="FunFam" id="2.60.40.10:FF:001223">
    <property type="entry name" value="Sidekick cell adhesion molecule 1"/>
    <property type="match status" value="1"/>
</dbReference>
<keyword evidence="12" id="KW-0106">Calcium</keyword>
<dbReference type="InterPro" id="IPR003598">
    <property type="entry name" value="Ig_sub2"/>
</dbReference>
<dbReference type="PANTHER" id="PTHR11475:SF58">
    <property type="entry name" value="PEROXIDASIN"/>
    <property type="match status" value="1"/>
</dbReference>
<gene>
    <name evidence="30" type="ORF">TTEB3V08_LOCUS7176</name>
</gene>
<dbReference type="EMBL" id="OE002726">
    <property type="protein sequence ID" value="CAD7459211.1"/>
    <property type="molecule type" value="Genomic_DNA"/>
</dbReference>
<dbReference type="SUPFAM" id="SSF52058">
    <property type="entry name" value="L domain-like"/>
    <property type="match status" value="1"/>
</dbReference>
<evidence type="ECO:0000256" key="15">
    <source>
        <dbReference type="ARBA" id="ARBA00023004"/>
    </source>
</evidence>
<comment type="cofactor">
    <cofactor evidence="1">
        <name>heme b</name>
        <dbReference type="ChEBI" id="CHEBI:60344"/>
    </cofactor>
</comment>
<dbReference type="InterPro" id="IPR010255">
    <property type="entry name" value="Haem_peroxidase_sf"/>
</dbReference>
<accession>A0A7R9NX18</accession>
<dbReference type="PROSITE" id="PS51450">
    <property type="entry name" value="LRR"/>
    <property type="match status" value="1"/>
</dbReference>
<dbReference type="InterPro" id="IPR001007">
    <property type="entry name" value="VWF_dom"/>
</dbReference>
<dbReference type="GO" id="GO:0020037">
    <property type="term" value="F:heme binding"/>
    <property type="evidence" value="ECO:0007669"/>
    <property type="project" value="InterPro"/>
</dbReference>
<dbReference type="InterPro" id="IPR013783">
    <property type="entry name" value="Ig-like_fold"/>
</dbReference>
<keyword evidence="13" id="KW-1133">Transmembrane helix</keyword>
<dbReference type="InterPro" id="IPR000483">
    <property type="entry name" value="Cys-rich_flank_reg_C"/>
</dbReference>
<evidence type="ECO:0000256" key="26">
    <source>
        <dbReference type="PIRSR" id="PIRSR619791-2"/>
    </source>
</evidence>
<evidence type="ECO:0000256" key="21">
    <source>
        <dbReference type="ARBA" id="ARBA00047610"/>
    </source>
</evidence>
<dbReference type="Pfam" id="PF13855">
    <property type="entry name" value="LRR_8"/>
    <property type="match status" value="1"/>
</dbReference>
<evidence type="ECO:0000256" key="8">
    <source>
        <dbReference type="ARBA" id="ARBA00022692"/>
    </source>
</evidence>
<dbReference type="GO" id="GO:0071944">
    <property type="term" value="C:cell periphery"/>
    <property type="evidence" value="ECO:0007669"/>
    <property type="project" value="UniProtKB-ARBA"/>
</dbReference>
<dbReference type="InterPro" id="IPR013098">
    <property type="entry name" value="Ig_I-set"/>
</dbReference>
<keyword evidence="16" id="KW-0472">Membrane</keyword>
<evidence type="ECO:0000256" key="5">
    <source>
        <dbReference type="ARBA" id="ARBA00022559"/>
    </source>
</evidence>
<evidence type="ECO:0000256" key="23">
    <source>
        <dbReference type="ARBA" id="ARBA00048887"/>
    </source>
</evidence>
<evidence type="ECO:0000256" key="22">
    <source>
        <dbReference type="ARBA" id="ARBA00048396"/>
    </source>
</evidence>
<evidence type="ECO:0000256" key="6">
    <source>
        <dbReference type="ARBA" id="ARBA00022614"/>
    </source>
</evidence>
<dbReference type="InterPro" id="IPR032675">
    <property type="entry name" value="LRR_dom_sf"/>
</dbReference>
<dbReference type="Pfam" id="PF00093">
    <property type="entry name" value="VWC"/>
    <property type="match status" value="1"/>
</dbReference>
<name>A0A7R9NX18_9NEOP</name>
<proteinExistence type="inferred from homology"/>
<keyword evidence="7 26" id="KW-0349">Heme</keyword>
<dbReference type="InterPro" id="IPR001611">
    <property type="entry name" value="Leu-rich_rpt"/>
</dbReference>
<dbReference type="FunFam" id="2.60.40.10:FF:000008">
    <property type="entry name" value="roundabout homolog 2 isoform X2"/>
    <property type="match status" value="1"/>
</dbReference>
<keyword evidence="15 26" id="KW-0408">Iron</keyword>
<evidence type="ECO:0000256" key="24">
    <source>
        <dbReference type="ARBA" id="ARBA00049501"/>
    </source>
</evidence>
<comment type="catalytic activity">
    <reaction evidence="22">
        <text>L-lysyl-[collagen] + L-methionyl-[collagen] + hypobromite = [collagen]-L-lysyl-N-S-L-methionyl-[collagen] + bromide + H2O + H(+)</text>
        <dbReference type="Rhea" id="RHEA:66024"/>
        <dbReference type="Rhea" id="RHEA-COMP:12751"/>
        <dbReference type="Rhea" id="RHEA-COMP:16949"/>
        <dbReference type="Rhea" id="RHEA-COMP:16951"/>
        <dbReference type="ChEBI" id="CHEBI:15377"/>
        <dbReference type="ChEBI" id="CHEBI:15378"/>
        <dbReference type="ChEBI" id="CHEBI:15858"/>
        <dbReference type="ChEBI" id="CHEBI:16044"/>
        <dbReference type="ChEBI" id="CHEBI:29250"/>
        <dbReference type="ChEBI" id="CHEBI:29969"/>
        <dbReference type="ChEBI" id="CHEBI:166867"/>
    </reaction>
    <physiologicalReaction direction="left-to-right" evidence="22">
        <dbReference type="Rhea" id="RHEA:66025"/>
    </physiologicalReaction>
</comment>
<keyword evidence="18" id="KW-0325">Glycoprotein</keyword>
<dbReference type="SUPFAM" id="SSF48726">
    <property type="entry name" value="Immunoglobulin"/>
    <property type="match status" value="4"/>
</dbReference>
<evidence type="ECO:0000256" key="9">
    <source>
        <dbReference type="ARBA" id="ARBA00022723"/>
    </source>
</evidence>
<dbReference type="Pfam" id="PF03098">
    <property type="entry name" value="An_peroxidase"/>
    <property type="match status" value="2"/>
</dbReference>
<comment type="subcellular location">
    <subcellularLocation>
        <location evidence="2">Membrane</location>
        <topology evidence="2">Single-pass membrane protein</topology>
    </subcellularLocation>
    <subcellularLocation>
        <location evidence="3">Secreted</location>
    </subcellularLocation>
</comment>
<dbReference type="InterPro" id="IPR003591">
    <property type="entry name" value="Leu-rich_rpt_typical-subtyp"/>
</dbReference>
<evidence type="ECO:0000256" key="4">
    <source>
        <dbReference type="ARBA" id="ARBA00022525"/>
    </source>
</evidence>
<dbReference type="GO" id="GO:0005615">
    <property type="term" value="C:extracellular space"/>
    <property type="evidence" value="ECO:0007669"/>
    <property type="project" value="TreeGrafter"/>
</dbReference>
<dbReference type="FunFam" id="1.10.640.10:FF:000001">
    <property type="entry name" value="Peroxidasin homolog"/>
    <property type="match status" value="1"/>
</dbReference>
<evidence type="ECO:0000256" key="1">
    <source>
        <dbReference type="ARBA" id="ARBA00001970"/>
    </source>
</evidence>
<keyword evidence="27" id="KW-0175">Coiled coil</keyword>
<dbReference type="InterPro" id="IPR037120">
    <property type="entry name" value="Haem_peroxidase_sf_animal"/>
</dbReference>
<evidence type="ECO:0000256" key="12">
    <source>
        <dbReference type="ARBA" id="ARBA00022837"/>
    </source>
</evidence>
<evidence type="ECO:0000313" key="30">
    <source>
        <dbReference type="EMBL" id="CAD7459211.1"/>
    </source>
</evidence>
<evidence type="ECO:0008006" key="31">
    <source>
        <dbReference type="Google" id="ProtNLM"/>
    </source>
</evidence>
<dbReference type="SMART" id="SM00082">
    <property type="entry name" value="LRRCT"/>
    <property type="match status" value="1"/>
</dbReference>
<feature type="domain" description="Ig-like" evidence="29">
    <location>
        <begin position="156"/>
        <end position="243"/>
    </location>
</feature>
<dbReference type="GO" id="GO:0006979">
    <property type="term" value="P:response to oxidative stress"/>
    <property type="evidence" value="ECO:0007669"/>
    <property type="project" value="InterPro"/>
</dbReference>
<keyword evidence="14" id="KW-0560">Oxidoreductase</keyword>
<dbReference type="Gene3D" id="1.10.640.10">
    <property type="entry name" value="Haem peroxidase domain superfamily, animal type"/>
    <property type="match status" value="2"/>
</dbReference>
<feature type="domain" description="VWFC" evidence="28">
    <location>
        <begin position="1513"/>
        <end position="1571"/>
    </location>
</feature>
<evidence type="ECO:0000256" key="19">
    <source>
        <dbReference type="ARBA" id="ARBA00023319"/>
    </source>
</evidence>
<evidence type="ECO:0000256" key="3">
    <source>
        <dbReference type="ARBA" id="ARBA00004613"/>
    </source>
</evidence>
<dbReference type="FunFam" id="2.60.40.10:FF:000189">
    <property type="entry name" value="Neogenin isoform 3"/>
    <property type="match status" value="1"/>
</dbReference>
<keyword evidence="8" id="KW-0812">Transmembrane</keyword>
<dbReference type="Gene3D" id="3.80.10.10">
    <property type="entry name" value="Ribonuclease Inhibitor"/>
    <property type="match status" value="1"/>
</dbReference>
<keyword evidence="6" id="KW-0433">Leucine-rich repeat</keyword>
<dbReference type="Gene3D" id="2.60.40.10">
    <property type="entry name" value="Immunoglobulins"/>
    <property type="match status" value="4"/>
</dbReference>
<dbReference type="CDD" id="cd09826">
    <property type="entry name" value="peroxidasin_like"/>
    <property type="match status" value="1"/>
</dbReference>
<evidence type="ECO:0000259" key="29">
    <source>
        <dbReference type="PROSITE" id="PS50835"/>
    </source>
</evidence>
<dbReference type="InterPro" id="IPR036179">
    <property type="entry name" value="Ig-like_dom_sf"/>
</dbReference>
<evidence type="ECO:0000256" key="20">
    <source>
        <dbReference type="ARBA" id="ARBA00047544"/>
    </source>
</evidence>
<evidence type="ECO:0000256" key="11">
    <source>
        <dbReference type="ARBA" id="ARBA00022737"/>
    </source>
</evidence>
<evidence type="ECO:0000256" key="2">
    <source>
        <dbReference type="ARBA" id="ARBA00004167"/>
    </source>
</evidence>
<dbReference type="PROSITE" id="PS50835">
    <property type="entry name" value="IG_LIKE"/>
    <property type="match status" value="4"/>
</dbReference>
<evidence type="ECO:0000256" key="14">
    <source>
        <dbReference type="ARBA" id="ARBA00023002"/>
    </source>
</evidence>
<keyword evidence="9 26" id="KW-0479">Metal-binding</keyword>
<sequence length="1571" mass="176126">MKRPTASQNNLKALGIKPGTFESVVRNSDHSTTEAVPSRLKQDFFHLTSLRYLHFNELVDFDSETFTNLPSLERLFLHNNKLQRIPSGAFKNMESLKRLRLDSNALVCDCEMVWLVKMLQAKQKTTQAAATCQYPIAMQGKSLASMSEHDFHCKKPKITEDPHDVEVTFGGTVFFNCKAEGDPVPDIVWMKNSNELNMGDPRYSKLADGTLMIQNTVDADVGVYECMAKSPAGEAKSRAAKMHYQKSKVKPHFRRTPLDQESEEGGTIRLYCAAIGQPQPDINWTRDDLPVTEDNRIQITPDNTLTITDIRREDSGIYKCTASSFVGRITAVAQVRVNVAPSFTTHPDNLTLKTGGLAELRCVADGSPPPAITWYKDGQLLTAGGRVTIAPGGYQMRVQHAKESDSGLYVCRAQNSVGFKETSAYITMTAGYYSPARVDIVSPTTRSPPPRVDTSQFSSREGRAPKIIIAPYDIEAPKGSTIEIPCKTDGEPKPTIVWTKDGLSVVVSKRHRVSAVGSLFVSNISRTDAGIYECLAVNDNGQIRAQGELTVKDEIHVGPGDRFVRVAFEEARSAVDRAVNETLRKLFERDRGDKPASPSELFRLLRFPNAAARDVARAADVYERTLYNIRKHVEAGMKINLTKGTQKLEEIRDFSYKELLSSSHLELVANLSGCMVHRPFTNCSDMCFHSKYRAIDGTCNNLQHPMWGASLTGFRRILKPIYENGFSTPIASTFLSSNLPLVYTHLKESMVQFPSTPQLTAFITQKKVILTKQPPHKRLLQKDLSFSAFHHLGIRSTYQRGQGHVVPKRGCQTVVLIKGLAAVSVKQRPHGSAMIQNTRITITLLHSQAPGIQDRNGWKKTVKYYGFPKPSARLVSTSLISTTKITQDTHYTHMLMQWGQFLDHDLDHATPSVSSESWDGIDCKRSCDYAAPCFPMEVPPNDPRIKNRRCIDFIRSSSICGSGQTSVLFDTVMPREQINQLTSYIDASQVYGFAKEVAQDLREFRTNYGHLREGTKLPGGKPFLPLADAQPNDCRRDPTESEFGCFLAGDIRSNEQLGLLAMHTIWMREHNRVATQLRQINPHWDGDMLYHEARKVVGAQMQHITYKHWLPNILGDEGMSMIGPYEGYDPTVNPSIANVFATAALRFGHSLINPVLHRLNKTFQTIPEGDVPLHKAFFAPWRLIQEGGVDPLLRGLFTVPAKLKTPHENLNTELTEHLFQVAHAVALDLAAMNIQRGRDHGIPGYNDWRKYCNLSEAETFDDLRNEISSESVRNTLKELYGHPGNIDVWVGGILEDQMDGAKIGPTFRCLLVEQFKRLRAGDRFWYENPSVFKPEQLTQIKQSTLSSVLCNNGDDISDITHDVFVLPAEQPSRLVSCTEVRQMDLRFWTECCNDCSNSGEFNSITQLSSARSRRDLGFSYPSDKPQRADFLYSDKTTIYHNLTSPTTTTTTERPETFNEVRADDNEIDEERIEGIESALEEFQKTIKQLRRKIRKLEHHCQVGGGAGGKQHGGKCLDVDGNWRKNDEVWKKDACTKCTCQEKQVTCTTTKCSAVQCTAPTLRTGECCPECT</sequence>
<keyword evidence="11" id="KW-0677">Repeat</keyword>
<dbReference type="PROSITE" id="PS50184">
    <property type="entry name" value="VWFC_2"/>
    <property type="match status" value="1"/>
</dbReference>
<dbReference type="InterPro" id="IPR007110">
    <property type="entry name" value="Ig-like_dom"/>
</dbReference>
<keyword evidence="5" id="KW-0575">Peroxidase</keyword>
<comment type="catalytic activity">
    <reaction evidence="24">
        <text>hypobromite + L-tyrosyl-[protein] + H(+) = 3-bromo-L-tyrosyl-[protein] + H2O</text>
        <dbReference type="Rhea" id="RHEA:69356"/>
        <dbReference type="Rhea" id="RHEA-COMP:10136"/>
        <dbReference type="Rhea" id="RHEA-COMP:17686"/>
        <dbReference type="ChEBI" id="CHEBI:15377"/>
        <dbReference type="ChEBI" id="CHEBI:15378"/>
        <dbReference type="ChEBI" id="CHEBI:29250"/>
        <dbReference type="ChEBI" id="CHEBI:46858"/>
        <dbReference type="ChEBI" id="CHEBI:183512"/>
    </reaction>
    <physiologicalReaction direction="left-to-right" evidence="24">
        <dbReference type="Rhea" id="RHEA:69357"/>
    </physiologicalReaction>
</comment>
<keyword evidence="4" id="KW-0964">Secreted</keyword>
<keyword evidence="17" id="KW-1015">Disulfide bond</keyword>
<protein>
    <recommendedName>
        <fullName evidence="31">Peroxidase</fullName>
    </recommendedName>
</protein>
<dbReference type="PANTHER" id="PTHR11475">
    <property type="entry name" value="OXIDASE/PEROXIDASE"/>
    <property type="match status" value="1"/>
</dbReference>
<evidence type="ECO:0000256" key="27">
    <source>
        <dbReference type="SAM" id="Coils"/>
    </source>
</evidence>
<evidence type="ECO:0000256" key="10">
    <source>
        <dbReference type="ARBA" id="ARBA00022729"/>
    </source>
</evidence>
<comment type="catalytic activity">
    <reaction evidence="20">
        <text>bromide + H2O2 = hypobromite + H2O</text>
        <dbReference type="Rhea" id="RHEA:66016"/>
        <dbReference type="ChEBI" id="CHEBI:15377"/>
        <dbReference type="ChEBI" id="CHEBI:15858"/>
        <dbReference type="ChEBI" id="CHEBI:16240"/>
        <dbReference type="ChEBI" id="CHEBI:29250"/>
    </reaction>
    <physiologicalReaction direction="left-to-right" evidence="20">
        <dbReference type="Rhea" id="RHEA:66017"/>
    </physiologicalReaction>
</comment>
<dbReference type="PROSITE" id="PS01208">
    <property type="entry name" value="VWFC_1"/>
    <property type="match status" value="1"/>
</dbReference>
<dbReference type="FunFam" id="2.60.40.10:FF:000004">
    <property type="entry name" value="DCC isoform 1"/>
    <property type="match status" value="1"/>
</dbReference>
<evidence type="ECO:0000259" key="28">
    <source>
        <dbReference type="PROSITE" id="PS50184"/>
    </source>
</evidence>
<dbReference type="SMART" id="SM00214">
    <property type="entry name" value="VWC"/>
    <property type="match status" value="1"/>
</dbReference>
<evidence type="ECO:0000256" key="16">
    <source>
        <dbReference type="ARBA" id="ARBA00023136"/>
    </source>
</evidence>
<evidence type="ECO:0000256" key="18">
    <source>
        <dbReference type="ARBA" id="ARBA00023180"/>
    </source>
</evidence>
<feature type="domain" description="Ig-like" evidence="29">
    <location>
        <begin position="341"/>
        <end position="427"/>
    </location>
</feature>
<dbReference type="InterPro" id="IPR019791">
    <property type="entry name" value="Haem_peroxidase_animal"/>
</dbReference>
<dbReference type="GO" id="GO:0004601">
    <property type="term" value="F:peroxidase activity"/>
    <property type="evidence" value="ECO:0007669"/>
    <property type="project" value="UniProtKB-KW"/>
</dbReference>
<reference evidence="30" key="1">
    <citation type="submission" date="2020-11" db="EMBL/GenBank/DDBJ databases">
        <authorList>
            <person name="Tran Van P."/>
        </authorList>
    </citation>
    <scope>NUCLEOTIDE SEQUENCE</scope>
</reference>
<dbReference type="GO" id="GO:0046872">
    <property type="term" value="F:metal ion binding"/>
    <property type="evidence" value="ECO:0007669"/>
    <property type="project" value="UniProtKB-KW"/>
</dbReference>
<comment type="catalytic activity">
    <reaction evidence="21">
        <text>L-lysyl-[collagen] + L-methionyl-[collagen] + H2O2 = [collagen]-L-lysyl-N-S-L-methionyl-[collagen] + 2 H2O + H(+)</text>
        <dbReference type="Rhea" id="RHEA:66020"/>
        <dbReference type="Rhea" id="RHEA-COMP:12751"/>
        <dbReference type="Rhea" id="RHEA-COMP:16949"/>
        <dbReference type="Rhea" id="RHEA-COMP:16951"/>
        <dbReference type="ChEBI" id="CHEBI:15377"/>
        <dbReference type="ChEBI" id="CHEBI:15378"/>
        <dbReference type="ChEBI" id="CHEBI:16044"/>
        <dbReference type="ChEBI" id="CHEBI:16240"/>
        <dbReference type="ChEBI" id="CHEBI:29969"/>
        <dbReference type="ChEBI" id="CHEBI:166867"/>
    </reaction>
    <physiologicalReaction direction="left-to-right" evidence="21">
        <dbReference type="Rhea" id="RHEA:66021"/>
    </physiologicalReaction>
</comment>
<dbReference type="PROSITE" id="PS50292">
    <property type="entry name" value="PEROXIDASE_3"/>
    <property type="match status" value="1"/>
</dbReference>
<comment type="catalytic activity">
    <reaction evidence="23">
        <text>L-tyrosyl-[protein] + bromide + H2O2 + H(+) = 3-bromo-L-tyrosyl-[protein] + 2 H2O</text>
        <dbReference type="Rhea" id="RHEA:69360"/>
        <dbReference type="Rhea" id="RHEA-COMP:10136"/>
        <dbReference type="Rhea" id="RHEA-COMP:17686"/>
        <dbReference type="ChEBI" id="CHEBI:15377"/>
        <dbReference type="ChEBI" id="CHEBI:15378"/>
        <dbReference type="ChEBI" id="CHEBI:15858"/>
        <dbReference type="ChEBI" id="CHEBI:16240"/>
        <dbReference type="ChEBI" id="CHEBI:46858"/>
        <dbReference type="ChEBI" id="CHEBI:183512"/>
    </reaction>
    <physiologicalReaction direction="left-to-right" evidence="23">
        <dbReference type="Rhea" id="RHEA:69361"/>
    </physiologicalReaction>
</comment>
<dbReference type="SMART" id="SM00408">
    <property type="entry name" value="IGc2"/>
    <property type="match status" value="4"/>
</dbReference>
<evidence type="ECO:0000256" key="25">
    <source>
        <dbReference type="ARBA" id="ARBA00061342"/>
    </source>
</evidence>
<evidence type="ECO:0000256" key="17">
    <source>
        <dbReference type="ARBA" id="ARBA00023157"/>
    </source>
</evidence>
<comment type="similarity">
    <text evidence="25">Belongs to the peroxidase family. XPO subfamily.</text>
</comment>
<organism evidence="30">
    <name type="scientific">Timema tahoe</name>
    <dbReference type="NCBI Taxonomy" id="61484"/>
    <lineage>
        <taxon>Eukaryota</taxon>
        <taxon>Metazoa</taxon>
        <taxon>Ecdysozoa</taxon>
        <taxon>Arthropoda</taxon>
        <taxon>Hexapoda</taxon>
        <taxon>Insecta</taxon>
        <taxon>Pterygota</taxon>
        <taxon>Neoptera</taxon>
        <taxon>Polyneoptera</taxon>
        <taxon>Phasmatodea</taxon>
        <taxon>Timematodea</taxon>
        <taxon>Timematoidea</taxon>
        <taxon>Timematidae</taxon>
        <taxon>Timema</taxon>
    </lineage>
</organism>
<dbReference type="SUPFAM" id="SSF57603">
    <property type="entry name" value="FnI-like domain"/>
    <property type="match status" value="1"/>
</dbReference>
<feature type="domain" description="Ig-like" evidence="29">
    <location>
        <begin position="251"/>
        <end position="338"/>
    </location>
</feature>
<dbReference type="InterPro" id="IPR034824">
    <property type="entry name" value="Peroxidasin_peroxidase"/>
</dbReference>
<dbReference type="SMART" id="SM00369">
    <property type="entry name" value="LRR_TYP"/>
    <property type="match status" value="2"/>
</dbReference>
<feature type="coiled-coil region" evidence="27">
    <location>
        <begin position="1465"/>
        <end position="1499"/>
    </location>
</feature>
<dbReference type="SUPFAM" id="SSF48113">
    <property type="entry name" value="Heme-dependent peroxidases"/>
    <property type="match status" value="2"/>
</dbReference>
<dbReference type="GO" id="GO:0016020">
    <property type="term" value="C:membrane"/>
    <property type="evidence" value="ECO:0007669"/>
    <property type="project" value="UniProtKB-SubCell"/>
</dbReference>
<evidence type="ECO:0000256" key="7">
    <source>
        <dbReference type="ARBA" id="ARBA00022617"/>
    </source>
</evidence>
<feature type="domain" description="Ig-like" evidence="29">
    <location>
        <begin position="465"/>
        <end position="550"/>
    </location>
</feature>